<dbReference type="Proteomes" id="UP000000763">
    <property type="component" value="Chromosome 11"/>
</dbReference>
<protein>
    <submittedName>
        <fullName evidence="2">Uncharacterized protein</fullName>
    </submittedName>
</protein>
<proteinExistence type="predicted"/>
<reference evidence="3" key="2">
    <citation type="journal article" date="2008" name="Nucleic Acids Res.">
        <title>The rice annotation project database (RAP-DB): 2008 update.</title>
        <authorList>
            <consortium name="The rice annotation project (RAP)"/>
        </authorList>
    </citation>
    <scope>GENOME REANNOTATION</scope>
    <source>
        <strain evidence="3">cv. Nipponbare</strain>
    </source>
</reference>
<feature type="signal peptide" evidence="1">
    <location>
        <begin position="1"/>
        <end position="21"/>
    </location>
</feature>
<organism evidence="2 3">
    <name type="scientific">Oryza sativa subsp. japonica</name>
    <name type="common">Rice</name>
    <dbReference type="NCBI Taxonomy" id="39947"/>
    <lineage>
        <taxon>Eukaryota</taxon>
        <taxon>Viridiplantae</taxon>
        <taxon>Streptophyta</taxon>
        <taxon>Embryophyta</taxon>
        <taxon>Tracheophyta</taxon>
        <taxon>Spermatophyta</taxon>
        <taxon>Magnoliopsida</taxon>
        <taxon>Liliopsida</taxon>
        <taxon>Poales</taxon>
        <taxon>Poaceae</taxon>
        <taxon>BOP clade</taxon>
        <taxon>Oryzoideae</taxon>
        <taxon>Oryzeae</taxon>
        <taxon>Oryzinae</taxon>
        <taxon>Oryza</taxon>
        <taxon>Oryza sativa</taxon>
    </lineage>
</organism>
<sequence>MALGCLVAFVILAVALSSCKADVPTRVQMCVSIRVSGHAK</sequence>
<gene>
    <name evidence="2" type="ordered locus">LOC_Os11g47280</name>
</gene>
<feature type="chain" id="PRO_5004249451" evidence="1">
    <location>
        <begin position="22"/>
        <end position="40"/>
    </location>
</feature>
<keyword evidence="1" id="KW-0732">Signal</keyword>
<evidence type="ECO:0000313" key="3">
    <source>
        <dbReference type="Proteomes" id="UP000000763"/>
    </source>
</evidence>
<dbReference type="AlphaFoldDB" id="Q53QB1"/>
<name>Q53QB1_ORYSJ</name>
<accession>Q53QB1</accession>
<reference evidence="3" key="1">
    <citation type="journal article" date="2005" name="Nature">
        <title>The map-based sequence of the rice genome.</title>
        <authorList>
            <consortium name="International rice genome sequencing project (IRGSP)"/>
            <person name="Matsumoto T."/>
            <person name="Wu J."/>
            <person name="Kanamori H."/>
            <person name="Katayose Y."/>
            <person name="Fujisawa M."/>
            <person name="Namiki N."/>
            <person name="Mizuno H."/>
            <person name="Yamamoto K."/>
            <person name="Antonio B.A."/>
            <person name="Baba T."/>
            <person name="Sakata K."/>
            <person name="Nagamura Y."/>
            <person name="Aoki H."/>
            <person name="Arikawa K."/>
            <person name="Arita K."/>
            <person name="Bito T."/>
            <person name="Chiden Y."/>
            <person name="Fujitsuka N."/>
            <person name="Fukunaka R."/>
            <person name="Hamada M."/>
            <person name="Harada C."/>
            <person name="Hayashi A."/>
            <person name="Hijishita S."/>
            <person name="Honda M."/>
            <person name="Hosokawa S."/>
            <person name="Ichikawa Y."/>
            <person name="Idonuma A."/>
            <person name="Iijima M."/>
            <person name="Ikeda M."/>
            <person name="Ikeno M."/>
            <person name="Ito K."/>
            <person name="Ito S."/>
            <person name="Ito T."/>
            <person name="Ito Y."/>
            <person name="Ito Y."/>
            <person name="Iwabuchi A."/>
            <person name="Kamiya K."/>
            <person name="Karasawa W."/>
            <person name="Kurita K."/>
            <person name="Katagiri S."/>
            <person name="Kikuta A."/>
            <person name="Kobayashi H."/>
            <person name="Kobayashi N."/>
            <person name="Machita K."/>
            <person name="Maehara T."/>
            <person name="Masukawa M."/>
            <person name="Mizubayashi T."/>
            <person name="Mukai Y."/>
            <person name="Nagasaki H."/>
            <person name="Nagata Y."/>
            <person name="Naito S."/>
            <person name="Nakashima M."/>
            <person name="Nakama Y."/>
            <person name="Nakamichi Y."/>
            <person name="Nakamura M."/>
            <person name="Meguro A."/>
            <person name="Negishi M."/>
            <person name="Ohta I."/>
            <person name="Ohta T."/>
            <person name="Okamoto M."/>
            <person name="Ono N."/>
            <person name="Saji S."/>
            <person name="Sakaguchi M."/>
            <person name="Sakai K."/>
            <person name="Shibata M."/>
            <person name="Shimokawa T."/>
            <person name="Song J."/>
            <person name="Takazaki Y."/>
            <person name="Terasawa K."/>
            <person name="Tsugane M."/>
            <person name="Tsuji K."/>
            <person name="Ueda S."/>
            <person name="Waki K."/>
            <person name="Yamagata H."/>
            <person name="Yamamoto M."/>
            <person name="Yamamoto S."/>
            <person name="Yamane H."/>
            <person name="Yoshiki S."/>
            <person name="Yoshihara R."/>
            <person name="Yukawa K."/>
            <person name="Zhong H."/>
            <person name="Yano M."/>
            <person name="Yuan Q."/>
            <person name="Ouyang S."/>
            <person name="Liu J."/>
            <person name="Jones K.M."/>
            <person name="Gansberger K."/>
            <person name="Moffat K."/>
            <person name="Hill J."/>
            <person name="Bera J."/>
            <person name="Fadrosh D."/>
            <person name="Jin S."/>
            <person name="Johri S."/>
            <person name="Kim M."/>
            <person name="Overton L."/>
            <person name="Reardon M."/>
            <person name="Tsitrin T."/>
            <person name="Vuong H."/>
            <person name="Weaver B."/>
            <person name="Ciecko A."/>
            <person name="Tallon L."/>
            <person name="Jackson J."/>
            <person name="Pai G."/>
            <person name="Aken S.V."/>
            <person name="Utterback T."/>
            <person name="Reidmuller S."/>
            <person name="Feldblyum T."/>
            <person name="Hsiao J."/>
            <person name="Zismann V."/>
            <person name="Iobst S."/>
            <person name="de Vazeille A.R."/>
            <person name="Buell C.R."/>
            <person name="Ying K."/>
            <person name="Li Y."/>
            <person name="Lu T."/>
            <person name="Huang Y."/>
            <person name="Zhao Q."/>
            <person name="Feng Q."/>
            <person name="Zhang L."/>
            <person name="Zhu J."/>
            <person name="Weng Q."/>
            <person name="Mu J."/>
            <person name="Lu Y."/>
            <person name="Fan D."/>
            <person name="Liu Y."/>
            <person name="Guan J."/>
            <person name="Zhang Y."/>
            <person name="Yu S."/>
            <person name="Liu X."/>
            <person name="Zhang Y."/>
            <person name="Hong G."/>
            <person name="Han B."/>
            <person name="Choisne N."/>
            <person name="Demange N."/>
            <person name="Orjeda G."/>
            <person name="Samain S."/>
            <person name="Cattolico L."/>
            <person name="Pelletier E."/>
            <person name="Couloux A."/>
            <person name="Segurens B."/>
            <person name="Wincker P."/>
            <person name="D'Hont A."/>
            <person name="Scarpelli C."/>
            <person name="Weissenbach J."/>
            <person name="Salanoubat M."/>
            <person name="Quetier F."/>
            <person name="Yu Y."/>
            <person name="Kim H.R."/>
            <person name="Rambo T."/>
            <person name="Currie J."/>
            <person name="Collura K."/>
            <person name="Luo M."/>
            <person name="Yang T."/>
            <person name="Ammiraju J.S.S."/>
            <person name="Engler F."/>
            <person name="Soderlund C."/>
            <person name="Wing R.A."/>
            <person name="Palmer L.E."/>
            <person name="de la Bastide M."/>
            <person name="Spiegel L."/>
            <person name="Nascimento L."/>
            <person name="Zutavern T."/>
            <person name="O'Shaughnessy A."/>
            <person name="Dike S."/>
            <person name="Dedhia N."/>
            <person name="Preston R."/>
            <person name="Balija V."/>
            <person name="McCombie W.R."/>
            <person name="Chow T."/>
            <person name="Chen H."/>
            <person name="Chung M."/>
            <person name="Chen C."/>
            <person name="Shaw J."/>
            <person name="Wu H."/>
            <person name="Hsiao K."/>
            <person name="Chao Y."/>
            <person name="Chu M."/>
            <person name="Cheng C."/>
            <person name="Hour A."/>
            <person name="Lee P."/>
            <person name="Lin S."/>
            <person name="Lin Y."/>
            <person name="Liou J."/>
            <person name="Liu S."/>
            <person name="Hsing Y."/>
            <person name="Raghuvanshi S."/>
            <person name="Mohanty A."/>
            <person name="Bharti A.K."/>
            <person name="Gaur A."/>
            <person name="Gupta V."/>
            <person name="Kumar D."/>
            <person name="Ravi V."/>
            <person name="Vij S."/>
            <person name="Kapur A."/>
            <person name="Khurana P."/>
            <person name="Khurana P."/>
            <person name="Khurana J.P."/>
            <person name="Tyagi A.K."/>
            <person name="Gaikwad K."/>
            <person name="Singh A."/>
            <person name="Dalal V."/>
            <person name="Srivastava S."/>
            <person name="Dixit A."/>
            <person name="Pal A.K."/>
            <person name="Ghazi I.A."/>
            <person name="Yadav M."/>
            <person name="Pandit A."/>
            <person name="Bhargava A."/>
            <person name="Sureshbabu K."/>
            <person name="Batra K."/>
            <person name="Sharma T.R."/>
            <person name="Mohapatra T."/>
            <person name="Singh N.K."/>
            <person name="Messing J."/>
            <person name="Nelson A.B."/>
            <person name="Fuks G."/>
            <person name="Kavchok S."/>
            <person name="Keizer G."/>
            <person name="Linton E."/>
            <person name="Llaca V."/>
            <person name="Song R."/>
            <person name="Tanyolac B."/>
            <person name="Young S."/>
            <person name="Ho-Il K."/>
            <person name="Hahn J.H."/>
            <person name="Sangsakoo G."/>
            <person name="Vanavichit A."/>
            <person name="de Mattos Luiz.A.T."/>
            <person name="Zimmer P.D."/>
            <person name="Malone G."/>
            <person name="Dellagostin O."/>
            <person name="de Oliveira A.C."/>
            <person name="Bevan M."/>
            <person name="Bancroft I."/>
            <person name="Minx P."/>
            <person name="Cordum H."/>
            <person name="Wilson R."/>
            <person name="Cheng Z."/>
            <person name="Jin W."/>
            <person name="Jiang J."/>
            <person name="Leong S.A."/>
            <person name="Iwama H."/>
            <person name="Gojobori T."/>
            <person name="Itoh T."/>
            <person name="Niimura Y."/>
            <person name="Fujii Y."/>
            <person name="Habara T."/>
            <person name="Sakai H."/>
            <person name="Sato Y."/>
            <person name="Wilson G."/>
            <person name="Kumar K."/>
            <person name="McCouch S."/>
            <person name="Juretic N."/>
            <person name="Hoen D."/>
            <person name="Wright S."/>
            <person name="Bruskiewich R."/>
            <person name="Bureau T."/>
            <person name="Miyao A."/>
            <person name="Hirochika H."/>
            <person name="Nishikawa T."/>
            <person name="Kadowaki K."/>
            <person name="Sugiura M."/>
            <person name="Burr B."/>
            <person name="Sasaki T."/>
        </authorList>
    </citation>
    <scope>NUCLEOTIDE SEQUENCE [LARGE SCALE GENOMIC DNA]</scope>
    <source>
        <strain evidence="3">cv. Nipponbare</strain>
    </source>
</reference>
<evidence type="ECO:0000313" key="2">
    <source>
        <dbReference type="EMBL" id="AAX96563.1"/>
    </source>
</evidence>
<evidence type="ECO:0000256" key="1">
    <source>
        <dbReference type="SAM" id="SignalP"/>
    </source>
</evidence>
<dbReference type="EMBL" id="AC116367">
    <property type="protein sequence ID" value="AAX96563.1"/>
    <property type="molecule type" value="Genomic_DNA"/>
</dbReference>